<reference evidence="1 2" key="1">
    <citation type="journal article" date="2021" name="Front. Microbiol.">
        <title>Comprehensive Comparative Genomics and Phenotyping of Methylobacterium Species.</title>
        <authorList>
            <person name="Alessa O."/>
            <person name="Ogura Y."/>
            <person name="Fujitani Y."/>
            <person name="Takami H."/>
            <person name="Hayashi T."/>
            <person name="Sahin N."/>
            <person name="Tani A."/>
        </authorList>
    </citation>
    <scope>NUCLEOTIDE SEQUENCE [LARGE SCALE GENOMIC DNA]</scope>
    <source>
        <strain evidence="1 2">DSM 23679</strain>
    </source>
</reference>
<sequence>MPTALALSPHLDDAAFSCGGTLATLAASGWRVVMATVFTQSVAEPAGFALACQLDKGLDASVDYMRLRRAEDAAAAAHLGVEVRHLPFREAPHRGYGSAPELFAEVRADDAVVEHLAPAFGALIAETAPDLILAPQAIGGHVDHLQVVAALRRIALDRPMLWWRDFPYTVRQAVPKAPLSSAFAGLPVREIVLDAGAQAAKAEACAAYASQLGFQFGGLAGLVKRLGAEAGRERFAVEGILPDDCPGFDAAA</sequence>
<dbReference type="Proteomes" id="UP001055117">
    <property type="component" value="Unassembled WGS sequence"/>
</dbReference>
<dbReference type="PANTHER" id="PTHR12993:SF29">
    <property type="entry name" value="BLR3841 PROTEIN"/>
    <property type="match status" value="1"/>
</dbReference>
<dbReference type="EMBL" id="BPQG01000030">
    <property type="protein sequence ID" value="GJD44242.1"/>
    <property type="molecule type" value="Genomic_DNA"/>
</dbReference>
<keyword evidence="2" id="KW-1185">Reference proteome</keyword>
<dbReference type="RefSeq" id="WP_147828437.1">
    <property type="nucleotide sequence ID" value="NZ_BPQG01000030.1"/>
</dbReference>
<comment type="caution">
    <text evidence="1">The sequence shown here is derived from an EMBL/GenBank/DDBJ whole genome shotgun (WGS) entry which is preliminary data.</text>
</comment>
<protein>
    <recommendedName>
        <fullName evidence="3">PIG-L family deacetylase</fullName>
    </recommendedName>
</protein>
<evidence type="ECO:0008006" key="3">
    <source>
        <dbReference type="Google" id="ProtNLM"/>
    </source>
</evidence>
<gene>
    <name evidence="1" type="ORF">AFCDBAGC_2108</name>
</gene>
<dbReference type="SUPFAM" id="SSF102588">
    <property type="entry name" value="LmbE-like"/>
    <property type="match status" value="1"/>
</dbReference>
<dbReference type="InterPro" id="IPR003737">
    <property type="entry name" value="GlcNAc_PI_deacetylase-related"/>
</dbReference>
<dbReference type="InterPro" id="IPR024078">
    <property type="entry name" value="LmbE-like_dom_sf"/>
</dbReference>
<proteinExistence type="predicted"/>
<dbReference type="Gene3D" id="3.40.50.10320">
    <property type="entry name" value="LmbE-like"/>
    <property type="match status" value="1"/>
</dbReference>
<dbReference type="PANTHER" id="PTHR12993">
    <property type="entry name" value="N-ACETYLGLUCOSAMINYL-PHOSPHATIDYLINOSITOL DE-N-ACETYLASE-RELATED"/>
    <property type="match status" value="1"/>
</dbReference>
<evidence type="ECO:0000313" key="1">
    <source>
        <dbReference type="EMBL" id="GJD44242.1"/>
    </source>
</evidence>
<organism evidence="1 2">
    <name type="scientific">Methylobacterium cerastii</name>
    <dbReference type="NCBI Taxonomy" id="932741"/>
    <lineage>
        <taxon>Bacteria</taxon>
        <taxon>Pseudomonadati</taxon>
        <taxon>Pseudomonadota</taxon>
        <taxon>Alphaproteobacteria</taxon>
        <taxon>Hyphomicrobiales</taxon>
        <taxon>Methylobacteriaceae</taxon>
        <taxon>Methylobacterium</taxon>
    </lineage>
</organism>
<evidence type="ECO:0000313" key="2">
    <source>
        <dbReference type="Proteomes" id="UP001055117"/>
    </source>
</evidence>
<dbReference type="Pfam" id="PF02585">
    <property type="entry name" value="PIG-L"/>
    <property type="match status" value="1"/>
</dbReference>
<name>A0ABQ4QH65_9HYPH</name>
<accession>A0ABQ4QH65</accession>